<accession>A0A9J6ZKR3</accession>
<dbReference type="Gene3D" id="3.40.190.10">
    <property type="entry name" value="Periplasmic binding protein-like II"/>
    <property type="match status" value="2"/>
</dbReference>
<dbReference type="PROSITE" id="PS51257">
    <property type="entry name" value="PROKAR_LIPOPROTEIN"/>
    <property type="match status" value="1"/>
</dbReference>
<evidence type="ECO:0000256" key="1">
    <source>
        <dbReference type="SAM" id="SignalP"/>
    </source>
</evidence>
<evidence type="ECO:0000313" key="3">
    <source>
        <dbReference type="Proteomes" id="UP001056756"/>
    </source>
</evidence>
<gene>
    <name evidence="2" type="ORF">NAG76_10230</name>
</gene>
<name>A0A9J6ZKR3_9BACL</name>
<keyword evidence="1" id="KW-0732">Signal</keyword>
<protein>
    <submittedName>
        <fullName evidence="2">Extracellular solute-binding protein</fullName>
    </submittedName>
</protein>
<dbReference type="SUPFAM" id="SSF53850">
    <property type="entry name" value="Periplasmic binding protein-like II"/>
    <property type="match status" value="1"/>
</dbReference>
<reference evidence="2" key="1">
    <citation type="submission" date="2022-05" db="EMBL/GenBank/DDBJ databases">
        <title>Novel bacterial taxa in a minimal lignocellulolytic consortium and its capacity to transform plastics disclosed by genome-resolved metagenomics.</title>
        <authorList>
            <person name="Rodriguez C.A.D."/>
            <person name="Diaz-Garcia L."/>
            <person name="Herrera K."/>
            <person name="Tarazona N.A."/>
            <person name="Sproer C."/>
            <person name="Overmann J."/>
            <person name="Jimenez D.J."/>
        </authorList>
    </citation>
    <scope>NUCLEOTIDE SEQUENCE</scope>
    <source>
        <strain evidence="2">MAG5</strain>
    </source>
</reference>
<feature type="signal peptide" evidence="1">
    <location>
        <begin position="1"/>
        <end position="25"/>
    </location>
</feature>
<dbReference type="EMBL" id="CP097899">
    <property type="protein sequence ID" value="URN96567.1"/>
    <property type="molecule type" value="Genomic_DNA"/>
</dbReference>
<evidence type="ECO:0000313" key="2">
    <source>
        <dbReference type="EMBL" id="URN96567.1"/>
    </source>
</evidence>
<feature type="chain" id="PRO_5039915745" evidence="1">
    <location>
        <begin position="26"/>
        <end position="437"/>
    </location>
</feature>
<dbReference type="KEGG" id="plig:NAG76_10230"/>
<proteinExistence type="predicted"/>
<organism evidence="2 3">
    <name type="scientific">Candidatus Pristimantibacillus lignocellulolyticus</name>
    <dbReference type="NCBI Taxonomy" id="2994561"/>
    <lineage>
        <taxon>Bacteria</taxon>
        <taxon>Bacillati</taxon>
        <taxon>Bacillota</taxon>
        <taxon>Bacilli</taxon>
        <taxon>Bacillales</taxon>
        <taxon>Paenibacillaceae</taxon>
        <taxon>Candidatus Pristimantibacillus</taxon>
    </lineage>
</organism>
<dbReference type="Proteomes" id="UP001056756">
    <property type="component" value="Chromosome"/>
</dbReference>
<dbReference type="Pfam" id="PF01547">
    <property type="entry name" value="SBP_bac_1"/>
    <property type="match status" value="1"/>
</dbReference>
<dbReference type="InterPro" id="IPR050490">
    <property type="entry name" value="Bact_solute-bd_prot1"/>
</dbReference>
<dbReference type="InterPro" id="IPR006059">
    <property type="entry name" value="SBP"/>
</dbReference>
<dbReference type="PANTHER" id="PTHR43649">
    <property type="entry name" value="ARABINOSE-BINDING PROTEIN-RELATED"/>
    <property type="match status" value="1"/>
</dbReference>
<dbReference type="AlphaFoldDB" id="A0A9J6ZKR3"/>
<sequence>MKIIFHRTIVLLISSMLLTSCSLTGKTNDVIDNPQPIKLTIMHNWIVQDGKALAMRTILEDFRATHPNIIIEEEGLSTDGLKSRLRTLAAADEMPDLFVMWPDAMTKDFVKAGHLQPIDDFLANKPEWKNNFLPGAFDGYTVNNQIYTVPMNLAPTSFIYYNRAIFDQYQVKVPTTWQELLNAIEIFNRNNIIPIALGNKSTWVVQSTIFSTLADRITGSDWFNRVRNQDGASFTDPEFIQALEVLQNLKEVGAFQAGYNSIDENEMMQLYLNGKSAMVINGGWAVSSIVNNATADVLEHTHVMILPPIEGGKGAALSTSGVVGTGLGVNINLTGERKEAAMKLFYALSGPEGQQATLDSNTLISYKISLDESKLSPLFIELNELVQSINISSVYDSSLNSETADVLNNGLQEILLGGDPVIIARKIQDAQDASLAK</sequence>
<dbReference type="PANTHER" id="PTHR43649:SF12">
    <property type="entry name" value="DIACETYLCHITOBIOSE BINDING PROTEIN DASA"/>
    <property type="match status" value="1"/>
</dbReference>